<dbReference type="InterPro" id="IPR050808">
    <property type="entry name" value="Phage_Integrase"/>
</dbReference>
<dbReference type="Proteomes" id="UP001058872">
    <property type="component" value="Chromosome"/>
</dbReference>
<dbReference type="Pfam" id="PF13356">
    <property type="entry name" value="Arm-DNA-bind_3"/>
    <property type="match status" value="1"/>
</dbReference>
<protein>
    <recommendedName>
        <fullName evidence="11">Integrase</fullName>
    </recommendedName>
</protein>
<evidence type="ECO:0000256" key="4">
    <source>
        <dbReference type="ARBA" id="ARBA00023172"/>
    </source>
</evidence>
<dbReference type="InterPro" id="IPR011010">
    <property type="entry name" value="DNA_brk_join_enz"/>
</dbReference>
<dbReference type="AlphaFoldDB" id="A0AAE9N979"/>
<keyword evidence="2" id="KW-0229">DNA integration</keyword>
<dbReference type="Gene3D" id="1.10.150.130">
    <property type="match status" value="1"/>
</dbReference>
<evidence type="ECO:0000256" key="6">
    <source>
        <dbReference type="SAM" id="MobiDB-lite"/>
    </source>
</evidence>
<evidence type="ECO:0000256" key="1">
    <source>
        <dbReference type="ARBA" id="ARBA00008857"/>
    </source>
</evidence>
<dbReference type="Gene3D" id="1.10.443.10">
    <property type="entry name" value="Intergrase catalytic core"/>
    <property type="match status" value="1"/>
</dbReference>
<dbReference type="RefSeq" id="WP_257179188.1">
    <property type="nucleotide sequence ID" value="NZ_CP028989.1"/>
</dbReference>
<proteinExistence type="inferred from homology"/>
<dbReference type="GO" id="GO:0003677">
    <property type="term" value="F:DNA binding"/>
    <property type="evidence" value="ECO:0007669"/>
    <property type="project" value="UniProtKB-UniRule"/>
</dbReference>
<name>A0AAE9N979_9BRAD</name>
<feature type="region of interest" description="Disordered" evidence="6">
    <location>
        <begin position="133"/>
        <end position="152"/>
    </location>
</feature>
<sequence length="431" mass="48470">MSEGAVIEKKPRGPARALPTLTAKTAASAKGDPAGRYELRDAGKDHVRGLGLVVQPSGSKTWVLRYEAAGVPRKLTLEPYSDEFGLSAARKLASRFRVKIAEGADPAAEKAEARRKAAAGIDHGAMFSTAWTDWTNAPKPKSRSKRGWRPSTALRAKQDYERRLEPVWGKRRLDEVTKADVSALLDGIAKNHPQAAARLHRVLASFFNWCVAKGRIQKSPCEGLESAKRIKRKRKLTDAELRWLWLACAKEPFPMGYFVRLLILTLARRNEVAGIRKRELHMGNRRTWIIPAERTKNHHEHEIFLTDAMLDVIKAIPTIKNDTGYLFCTDGENAFSGFSKAKRRLDAAMLEIARVEDSEVESIPNWTLHDLRRTGSTRMQRLGFDNEVAEACLNHVDDDAYLQHDFYEQKVRAFEAWSAEVLRIVGLSPSP</sequence>
<evidence type="ECO:0000313" key="10">
    <source>
        <dbReference type="Proteomes" id="UP001058872"/>
    </source>
</evidence>
<dbReference type="PANTHER" id="PTHR30629">
    <property type="entry name" value="PROPHAGE INTEGRASE"/>
    <property type="match status" value="1"/>
</dbReference>
<feature type="region of interest" description="Disordered" evidence="6">
    <location>
        <begin position="1"/>
        <end position="36"/>
    </location>
</feature>
<dbReference type="InterPro" id="IPR044068">
    <property type="entry name" value="CB"/>
</dbReference>
<feature type="domain" description="Core-binding (CB)" evidence="8">
    <location>
        <begin position="125"/>
        <end position="211"/>
    </location>
</feature>
<evidence type="ECO:0000259" key="7">
    <source>
        <dbReference type="PROSITE" id="PS51898"/>
    </source>
</evidence>
<dbReference type="CDD" id="cd00801">
    <property type="entry name" value="INT_P4_C"/>
    <property type="match status" value="1"/>
</dbReference>
<dbReference type="Pfam" id="PF22022">
    <property type="entry name" value="Phage_int_M"/>
    <property type="match status" value="1"/>
</dbReference>
<comment type="similarity">
    <text evidence="1">Belongs to the 'phage' integrase family.</text>
</comment>
<evidence type="ECO:0000256" key="3">
    <source>
        <dbReference type="ARBA" id="ARBA00023125"/>
    </source>
</evidence>
<dbReference type="SUPFAM" id="SSF56349">
    <property type="entry name" value="DNA breaking-rejoining enzymes"/>
    <property type="match status" value="1"/>
</dbReference>
<evidence type="ECO:0000259" key="8">
    <source>
        <dbReference type="PROSITE" id="PS51900"/>
    </source>
</evidence>
<evidence type="ECO:0000313" key="9">
    <source>
        <dbReference type="EMBL" id="UUO64820.1"/>
    </source>
</evidence>
<dbReference type="PROSITE" id="PS51900">
    <property type="entry name" value="CB"/>
    <property type="match status" value="1"/>
</dbReference>
<dbReference type="GO" id="GO:0006310">
    <property type="term" value="P:DNA recombination"/>
    <property type="evidence" value="ECO:0007669"/>
    <property type="project" value="UniProtKB-KW"/>
</dbReference>
<evidence type="ECO:0000256" key="5">
    <source>
        <dbReference type="PROSITE-ProRule" id="PRU01248"/>
    </source>
</evidence>
<dbReference type="InterPro" id="IPR002104">
    <property type="entry name" value="Integrase_catalytic"/>
</dbReference>
<dbReference type="InterPro" id="IPR013762">
    <property type="entry name" value="Integrase-like_cat_sf"/>
</dbReference>
<dbReference type="Pfam" id="PF00589">
    <property type="entry name" value="Phage_integrase"/>
    <property type="match status" value="1"/>
</dbReference>
<dbReference type="InterPro" id="IPR053876">
    <property type="entry name" value="Phage_int_M"/>
</dbReference>
<feature type="domain" description="Tyr recombinase" evidence="7">
    <location>
        <begin position="231"/>
        <end position="422"/>
    </location>
</feature>
<accession>A0AAE9N979</accession>
<dbReference type="Gene3D" id="3.30.160.390">
    <property type="entry name" value="Integrase, DNA-binding domain"/>
    <property type="match status" value="1"/>
</dbReference>
<dbReference type="PANTHER" id="PTHR30629:SF2">
    <property type="entry name" value="PROPHAGE INTEGRASE INTS-RELATED"/>
    <property type="match status" value="1"/>
</dbReference>
<dbReference type="InterPro" id="IPR010998">
    <property type="entry name" value="Integrase_recombinase_N"/>
</dbReference>
<dbReference type="PROSITE" id="PS51898">
    <property type="entry name" value="TYR_RECOMBINASE"/>
    <property type="match status" value="1"/>
</dbReference>
<reference evidence="9" key="1">
    <citation type="submission" date="2018-04" db="EMBL/GenBank/DDBJ databases">
        <title>Genomes of Endosymbiotic and Endophytic Bradyrhizobium Publication status.</title>
        <authorList>
            <person name="Guha S."/>
            <person name="Jorrin B."/>
            <person name="Sarkar M."/>
            <person name="Poole P.S."/>
            <person name="DasGupta M."/>
        </authorList>
    </citation>
    <scope>NUCLEOTIDE SEQUENCE</scope>
    <source>
        <strain evidence="9">WBOS16</strain>
    </source>
</reference>
<gene>
    <name evidence="9" type="ORF">DCM83_06065</name>
</gene>
<keyword evidence="4" id="KW-0233">DNA recombination</keyword>
<evidence type="ECO:0000256" key="2">
    <source>
        <dbReference type="ARBA" id="ARBA00022908"/>
    </source>
</evidence>
<organism evidence="9 10">
    <name type="scientific">Bradyrhizobium betae</name>
    <dbReference type="NCBI Taxonomy" id="244734"/>
    <lineage>
        <taxon>Bacteria</taxon>
        <taxon>Pseudomonadati</taxon>
        <taxon>Pseudomonadota</taxon>
        <taxon>Alphaproteobacteria</taxon>
        <taxon>Hyphomicrobiales</taxon>
        <taxon>Nitrobacteraceae</taxon>
        <taxon>Bradyrhizobium</taxon>
    </lineage>
</organism>
<dbReference type="InterPro" id="IPR025166">
    <property type="entry name" value="Integrase_DNA_bind_dom"/>
</dbReference>
<dbReference type="EMBL" id="CP028989">
    <property type="protein sequence ID" value="UUO64820.1"/>
    <property type="molecule type" value="Genomic_DNA"/>
</dbReference>
<dbReference type="InterPro" id="IPR038488">
    <property type="entry name" value="Integrase_DNA-bd_sf"/>
</dbReference>
<keyword evidence="3 5" id="KW-0238">DNA-binding</keyword>
<dbReference type="GO" id="GO:0015074">
    <property type="term" value="P:DNA integration"/>
    <property type="evidence" value="ECO:0007669"/>
    <property type="project" value="UniProtKB-KW"/>
</dbReference>
<evidence type="ECO:0008006" key="11">
    <source>
        <dbReference type="Google" id="ProtNLM"/>
    </source>
</evidence>
<feature type="compositionally biased region" description="Basic and acidic residues" evidence="6">
    <location>
        <begin position="1"/>
        <end position="11"/>
    </location>
</feature>